<keyword evidence="2 5" id="KW-0560">Oxidoreductase</keyword>
<evidence type="ECO:0000256" key="1">
    <source>
        <dbReference type="ARBA" id="ARBA00022964"/>
    </source>
</evidence>
<evidence type="ECO:0000256" key="3">
    <source>
        <dbReference type="SAM" id="MobiDB-lite"/>
    </source>
</evidence>
<dbReference type="EC" id="1.13.11.14" evidence="5"/>
<dbReference type="CDD" id="cd02216">
    <property type="entry name" value="cupin_GDO-like_N"/>
    <property type="match status" value="1"/>
</dbReference>
<dbReference type="SUPFAM" id="SSF51182">
    <property type="entry name" value="RmlC-like cupins"/>
    <property type="match status" value="1"/>
</dbReference>
<evidence type="ECO:0000313" key="5">
    <source>
        <dbReference type="EMBL" id="VFB19985.1"/>
    </source>
</evidence>
<dbReference type="PANTHER" id="PTHR41517">
    <property type="entry name" value="1,2-DIOXYGENASE PROTEIN-RELATED"/>
    <property type="match status" value="1"/>
</dbReference>
<evidence type="ECO:0000256" key="2">
    <source>
        <dbReference type="ARBA" id="ARBA00023002"/>
    </source>
</evidence>
<protein>
    <submittedName>
        <fullName evidence="5">Gentisate 1,2-dioxygenase</fullName>
        <ecNumber evidence="5">1.13.11.14</ecNumber>
    </submittedName>
</protein>
<dbReference type="Gene3D" id="2.60.120.10">
    <property type="entry name" value="Jelly Rolls"/>
    <property type="match status" value="2"/>
</dbReference>
<proteinExistence type="predicted"/>
<organism evidence="5 6">
    <name type="scientific">Pseudomonas fragi</name>
    <dbReference type="NCBI Taxonomy" id="296"/>
    <lineage>
        <taxon>Bacteria</taxon>
        <taxon>Pseudomonadati</taxon>
        <taxon>Pseudomonadota</taxon>
        <taxon>Gammaproteobacteria</taxon>
        <taxon>Pseudomonadales</taxon>
        <taxon>Pseudomonadaceae</taxon>
        <taxon>Pseudomonas</taxon>
    </lineage>
</organism>
<keyword evidence="1 5" id="KW-0223">Dioxygenase</keyword>
<dbReference type="InterPro" id="IPR011051">
    <property type="entry name" value="RmlC_Cupin_sf"/>
</dbReference>
<dbReference type="AlphaFoldDB" id="A0A449IKR0"/>
<dbReference type="InterPro" id="IPR047183">
    <property type="entry name" value="GDO-like"/>
</dbReference>
<dbReference type="InterPro" id="IPR013096">
    <property type="entry name" value="Cupin_2"/>
</dbReference>
<reference evidence="5 6" key="1">
    <citation type="submission" date="2019-02" db="EMBL/GenBank/DDBJ databases">
        <authorList>
            <consortium name="Pathogen Informatics"/>
        </authorList>
    </citation>
    <scope>NUCLEOTIDE SEQUENCE [LARGE SCALE GENOMIC DNA]</scope>
    <source>
        <strain evidence="5 6">3012STDY7103891</strain>
    </source>
</reference>
<feature type="domain" description="Cupin type-2" evidence="4">
    <location>
        <begin position="94"/>
        <end position="161"/>
    </location>
</feature>
<dbReference type="PANTHER" id="PTHR41517:SF1">
    <property type="entry name" value="CUPIN"/>
    <property type="match status" value="1"/>
</dbReference>
<dbReference type="RefSeq" id="WP_133144426.1">
    <property type="nucleotide sequence ID" value="NZ_CAACYJ010000035.1"/>
</dbReference>
<accession>A0A449IKR0</accession>
<dbReference type="GO" id="GO:0045133">
    <property type="term" value="F:2,3-dihydroxybenzoate 3,4-dioxygenase activity"/>
    <property type="evidence" value="ECO:0007669"/>
    <property type="project" value="UniProtKB-EC"/>
</dbReference>
<dbReference type="InterPro" id="IPR014710">
    <property type="entry name" value="RmlC-like_jellyroll"/>
</dbReference>
<name>A0A449IKR0_PSEFR</name>
<sequence>MTPLSASAAPQGYFEQLAEQGLSPGWAKKKPQMWPQPRPRYVPAVWRYADARAALDQACEFVSPEQAERRNLIMVNPVPDNLYPTCQNLVAAYQLVLPGETARSHRHSPNALRLILDAGGETFTIVNGVKIDVAEGDVVLTPSWHWHGHSNFGNEPAFWIDFLDVPLVQNLDCMFFEDHPSRNEQPTAHAPDSPMRNKGTDISARLRTDGSLPIESSALNTIGLHGVGLKQGERLSYEKRVENNIYAVTAGDVRMNVEGLGVVDLCRGDVIVVPTWNAYSIEGRSAWAQLIRVTDEPVMRALGFVDVTRL</sequence>
<feature type="region of interest" description="Disordered" evidence="3">
    <location>
        <begin position="182"/>
        <end position="201"/>
    </location>
</feature>
<evidence type="ECO:0000313" key="6">
    <source>
        <dbReference type="Proteomes" id="UP000330809"/>
    </source>
</evidence>
<dbReference type="EMBL" id="CAACYJ010000035">
    <property type="protein sequence ID" value="VFB19985.1"/>
    <property type="molecule type" value="Genomic_DNA"/>
</dbReference>
<evidence type="ECO:0000259" key="4">
    <source>
        <dbReference type="Pfam" id="PF07883"/>
    </source>
</evidence>
<dbReference type="Proteomes" id="UP000330809">
    <property type="component" value="Unassembled WGS sequence"/>
</dbReference>
<gene>
    <name evidence="5" type="primary">mhbD</name>
    <name evidence="5" type="ORF">NCTC10754_02596</name>
</gene>
<dbReference type="Pfam" id="PF07883">
    <property type="entry name" value="Cupin_2"/>
    <property type="match status" value="1"/>
</dbReference>